<sequence length="324" mass="37147">MGLRKKQKSSTQSVATTGSQYTIRYHVTASGIRAVPRMITPPPLKADPDTEETDGLLTVEAEDEVQGSLIGDIEVGKHGIDSESNSTVVWHSDSYADLLPFTKTDGLEKEDVGVQVQMGSSKNVPRSRKRKFNSVSSERSRRWKDLEVEDGDYTESRDNLEPSIEPSGGLFYLSLGYYYVPNVDASPEEVETSNRKFMGKCVWAPVYAGFPYLKSSVYDRMRKIMNEKSWSGDYTVWMSPMTGRNKWKRSLLISREHRNVDSAFFELEKFDIWKSDHYTFVYMTSKDKKMRWFVKAAPVLSEREETALVRERKSTWRKVILHTG</sequence>
<name>A0ABR4CT68_9HELO</name>
<evidence type="ECO:0000313" key="1">
    <source>
        <dbReference type="EMBL" id="KAL2073173.1"/>
    </source>
</evidence>
<protein>
    <submittedName>
        <fullName evidence="1">Uncharacterized protein</fullName>
    </submittedName>
</protein>
<comment type="caution">
    <text evidence="1">The sequence shown here is derived from an EMBL/GenBank/DDBJ whole genome shotgun (WGS) entry which is preliminary data.</text>
</comment>
<proteinExistence type="predicted"/>
<evidence type="ECO:0000313" key="2">
    <source>
        <dbReference type="Proteomes" id="UP001595075"/>
    </source>
</evidence>
<accession>A0ABR4CT68</accession>
<dbReference type="EMBL" id="JAZHXI010000003">
    <property type="protein sequence ID" value="KAL2073173.1"/>
    <property type="molecule type" value="Genomic_DNA"/>
</dbReference>
<keyword evidence="2" id="KW-1185">Reference proteome</keyword>
<dbReference type="Proteomes" id="UP001595075">
    <property type="component" value="Unassembled WGS sequence"/>
</dbReference>
<reference evidence="1 2" key="1">
    <citation type="journal article" date="2024" name="Commun. Biol.">
        <title>Comparative genomic analysis of thermophilic fungi reveals convergent evolutionary adaptations and gene losses.</title>
        <authorList>
            <person name="Steindorff A.S."/>
            <person name="Aguilar-Pontes M.V."/>
            <person name="Robinson A.J."/>
            <person name="Andreopoulos B."/>
            <person name="LaButti K."/>
            <person name="Kuo A."/>
            <person name="Mondo S."/>
            <person name="Riley R."/>
            <person name="Otillar R."/>
            <person name="Haridas S."/>
            <person name="Lipzen A."/>
            <person name="Grimwood J."/>
            <person name="Schmutz J."/>
            <person name="Clum A."/>
            <person name="Reid I.D."/>
            <person name="Moisan M.C."/>
            <person name="Butler G."/>
            <person name="Nguyen T.T.M."/>
            <person name="Dewar K."/>
            <person name="Conant G."/>
            <person name="Drula E."/>
            <person name="Henrissat B."/>
            <person name="Hansel C."/>
            <person name="Singer S."/>
            <person name="Hutchinson M.I."/>
            <person name="de Vries R.P."/>
            <person name="Natvig D.O."/>
            <person name="Powell A.J."/>
            <person name="Tsang A."/>
            <person name="Grigoriev I.V."/>
        </authorList>
    </citation>
    <scope>NUCLEOTIDE SEQUENCE [LARGE SCALE GENOMIC DNA]</scope>
    <source>
        <strain evidence="1 2">CBS 494.80</strain>
    </source>
</reference>
<organism evidence="1 2">
    <name type="scientific">Oculimacula yallundae</name>
    <dbReference type="NCBI Taxonomy" id="86028"/>
    <lineage>
        <taxon>Eukaryota</taxon>
        <taxon>Fungi</taxon>
        <taxon>Dikarya</taxon>
        <taxon>Ascomycota</taxon>
        <taxon>Pezizomycotina</taxon>
        <taxon>Leotiomycetes</taxon>
        <taxon>Helotiales</taxon>
        <taxon>Ploettnerulaceae</taxon>
        <taxon>Oculimacula</taxon>
    </lineage>
</organism>
<gene>
    <name evidence="1" type="ORF">VTL71DRAFT_10497</name>
</gene>